<dbReference type="PANTHER" id="PTHR23327:SF51">
    <property type="entry name" value="TRANSCRIPTIONAL REGULATOR OF YEAST FORM ADHERENCE 3"/>
    <property type="match status" value="1"/>
</dbReference>
<keyword evidence="8" id="KW-1185">Reference proteome</keyword>
<dbReference type="InterPro" id="IPR001841">
    <property type="entry name" value="Znf_RING"/>
</dbReference>
<dbReference type="SUPFAM" id="SSF57850">
    <property type="entry name" value="RING/U-box"/>
    <property type="match status" value="1"/>
</dbReference>
<feature type="transmembrane region" description="Helical" evidence="5">
    <location>
        <begin position="12"/>
        <end position="32"/>
    </location>
</feature>
<keyword evidence="1" id="KW-0479">Metal-binding</keyword>
<dbReference type="OrthoDB" id="6671503at2759"/>
<gene>
    <name evidence="7" type="ORF">PHAECO_LOCUS7923</name>
</gene>
<feature type="domain" description="RING-type" evidence="6">
    <location>
        <begin position="55"/>
        <end position="96"/>
    </location>
</feature>
<dbReference type="EMBL" id="OU896710">
    <property type="protein sequence ID" value="CAH1163906.1"/>
    <property type="molecule type" value="Genomic_DNA"/>
</dbReference>
<reference evidence="7" key="1">
    <citation type="submission" date="2022-01" db="EMBL/GenBank/DDBJ databases">
        <authorList>
            <person name="King R."/>
        </authorList>
    </citation>
    <scope>NUCLEOTIDE SEQUENCE</scope>
</reference>
<dbReference type="PANTHER" id="PTHR23327">
    <property type="entry name" value="RING FINGER PROTEIN 127"/>
    <property type="match status" value="1"/>
</dbReference>
<dbReference type="AlphaFoldDB" id="A0A9P0GT82"/>
<dbReference type="InterPro" id="IPR017907">
    <property type="entry name" value="Znf_RING_CS"/>
</dbReference>
<evidence type="ECO:0000256" key="5">
    <source>
        <dbReference type="SAM" id="Phobius"/>
    </source>
</evidence>
<proteinExistence type="predicted"/>
<evidence type="ECO:0000256" key="3">
    <source>
        <dbReference type="ARBA" id="ARBA00022833"/>
    </source>
</evidence>
<dbReference type="InterPro" id="IPR013083">
    <property type="entry name" value="Znf_RING/FYVE/PHD"/>
</dbReference>
<dbReference type="PROSITE" id="PS00518">
    <property type="entry name" value="ZF_RING_1"/>
    <property type="match status" value="1"/>
</dbReference>
<sequence length="189" mass="22111">MKEDEKNENLIATFIISKLIFSILCFIMFRLYKAKKRDMSSNSTVNPNFAYNTDCPICFNILMMPIVSDCGHGYCADCLQTFFEKNSWNNLCPLCRQQLKNLKILENENYKYSETRKQKLLSTIAKISKTPKRNFANLVTSQTAYYASCGTLLLLLWTWAVVNIDNLLYYCMWMYTTYYKSPAYDIINV</sequence>
<evidence type="ECO:0000256" key="2">
    <source>
        <dbReference type="ARBA" id="ARBA00022771"/>
    </source>
</evidence>
<keyword evidence="5" id="KW-0472">Membrane</keyword>
<dbReference type="Gene3D" id="3.30.40.10">
    <property type="entry name" value="Zinc/RING finger domain, C3HC4 (zinc finger)"/>
    <property type="match status" value="1"/>
</dbReference>
<dbReference type="GO" id="GO:0008270">
    <property type="term" value="F:zinc ion binding"/>
    <property type="evidence" value="ECO:0007669"/>
    <property type="project" value="UniProtKB-KW"/>
</dbReference>
<protein>
    <recommendedName>
        <fullName evidence="6">RING-type domain-containing protein</fullName>
    </recommendedName>
</protein>
<evidence type="ECO:0000256" key="1">
    <source>
        <dbReference type="ARBA" id="ARBA00022723"/>
    </source>
</evidence>
<evidence type="ECO:0000259" key="6">
    <source>
        <dbReference type="PROSITE" id="PS50089"/>
    </source>
</evidence>
<keyword evidence="5" id="KW-1133">Transmembrane helix</keyword>
<keyword evidence="2 4" id="KW-0863">Zinc-finger</keyword>
<keyword evidence="5" id="KW-0812">Transmembrane</keyword>
<evidence type="ECO:0000313" key="8">
    <source>
        <dbReference type="Proteomes" id="UP001153737"/>
    </source>
</evidence>
<dbReference type="PROSITE" id="PS50089">
    <property type="entry name" value="ZF_RING_2"/>
    <property type="match status" value="1"/>
</dbReference>
<accession>A0A9P0GT82</accession>
<organism evidence="7 8">
    <name type="scientific">Phaedon cochleariae</name>
    <name type="common">Mustard beetle</name>
    <dbReference type="NCBI Taxonomy" id="80249"/>
    <lineage>
        <taxon>Eukaryota</taxon>
        <taxon>Metazoa</taxon>
        <taxon>Ecdysozoa</taxon>
        <taxon>Arthropoda</taxon>
        <taxon>Hexapoda</taxon>
        <taxon>Insecta</taxon>
        <taxon>Pterygota</taxon>
        <taxon>Neoptera</taxon>
        <taxon>Endopterygota</taxon>
        <taxon>Coleoptera</taxon>
        <taxon>Polyphaga</taxon>
        <taxon>Cucujiformia</taxon>
        <taxon>Chrysomeloidea</taxon>
        <taxon>Chrysomelidae</taxon>
        <taxon>Chrysomelinae</taxon>
        <taxon>Chrysomelini</taxon>
        <taxon>Phaedon</taxon>
    </lineage>
</organism>
<dbReference type="SMART" id="SM00184">
    <property type="entry name" value="RING"/>
    <property type="match status" value="1"/>
</dbReference>
<evidence type="ECO:0000313" key="7">
    <source>
        <dbReference type="EMBL" id="CAH1163906.1"/>
    </source>
</evidence>
<dbReference type="Proteomes" id="UP001153737">
    <property type="component" value="Chromosome 4"/>
</dbReference>
<dbReference type="Pfam" id="PF13923">
    <property type="entry name" value="zf-C3HC4_2"/>
    <property type="match status" value="1"/>
</dbReference>
<reference evidence="7" key="2">
    <citation type="submission" date="2022-10" db="EMBL/GenBank/DDBJ databases">
        <authorList>
            <consortium name="ENA_rothamsted_submissions"/>
            <consortium name="culmorum"/>
            <person name="King R."/>
        </authorList>
    </citation>
    <scope>NUCLEOTIDE SEQUENCE</scope>
</reference>
<keyword evidence="3" id="KW-0862">Zinc</keyword>
<evidence type="ECO:0000256" key="4">
    <source>
        <dbReference type="PROSITE-ProRule" id="PRU00175"/>
    </source>
</evidence>
<name>A0A9P0GT82_PHACE</name>